<evidence type="ECO:0000313" key="3">
    <source>
        <dbReference type="WBParaSite" id="nRc.2.0.1.t44506-RA"/>
    </source>
</evidence>
<dbReference type="CDD" id="cd11304">
    <property type="entry name" value="Cadherin_repeat"/>
    <property type="match status" value="1"/>
</dbReference>
<organism evidence="2 3">
    <name type="scientific">Romanomermis culicivorax</name>
    <name type="common">Nematode worm</name>
    <dbReference type="NCBI Taxonomy" id="13658"/>
    <lineage>
        <taxon>Eukaryota</taxon>
        <taxon>Metazoa</taxon>
        <taxon>Ecdysozoa</taxon>
        <taxon>Nematoda</taxon>
        <taxon>Enoplea</taxon>
        <taxon>Dorylaimia</taxon>
        <taxon>Mermithida</taxon>
        <taxon>Mermithoidea</taxon>
        <taxon>Mermithidae</taxon>
        <taxon>Romanomermis</taxon>
    </lineage>
</organism>
<name>A0A915L203_ROMCU</name>
<keyword evidence="2" id="KW-1185">Reference proteome</keyword>
<dbReference type="InterPro" id="IPR015919">
    <property type="entry name" value="Cadherin-like_sf"/>
</dbReference>
<dbReference type="SUPFAM" id="SSF49313">
    <property type="entry name" value="Cadherin-like"/>
    <property type="match status" value="1"/>
</dbReference>
<dbReference type="WBParaSite" id="nRc.2.0.1.t44506-RA">
    <property type="protein sequence ID" value="nRc.2.0.1.t44506-RA"/>
    <property type="gene ID" value="nRc.2.0.1.g44506"/>
</dbReference>
<evidence type="ECO:0000313" key="2">
    <source>
        <dbReference type="Proteomes" id="UP000887565"/>
    </source>
</evidence>
<dbReference type="Gene3D" id="2.60.40.60">
    <property type="entry name" value="Cadherins"/>
    <property type="match status" value="1"/>
</dbReference>
<feature type="compositionally biased region" description="Polar residues" evidence="1">
    <location>
        <begin position="338"/>
        <end position="351"/>
    </location>
</feature>
<proteinExistence type="predicted"/>
<accession>A0A915L203</accession>
<dbReference type="AlphaFoldDB" id="A0A915L203"/>
<reference evidence="3" key="1">
    <citation type="submission" date="2022-11" db="UniProtKB">
        <authorList>
            <consortium name="WormBaseParasite"/>
        </authorList>
    </citation>
    <scope>IDENTIFICATION</scope>
</reference>
<evidence type="ECO:0000256" key="1">
    <source>
        <dbReference type="SAM" id="MobiDB-lite"/>
    </source>
</evidence>
<feature type="region of interest" description="Disordered" evidence="1">
    <location>
        <begin position="325"/>
        <end position="351"/>
    </location>
</feature>
<sequence>MKNLGSGQVSYIKYDLKTDSSSYVYDFDQAVLDNGAFMEVEVEKFRVVRTLAVSRRGLPKFLIQNFSYARNDTLWVFNPDTTILQRAVPSVPSNRPIQSTRTADNATYKTLLVTFPITNLHSGEAILGSFDASLLNGTYTCIVFSSHDQEFSSGDFWIDANSKVNFVDAFLSSNISSIQYEFTFGTKINIASLNFIDPPRNLTLDFDNEIGEELVKIRTSNGRESNIRYSIFDKYNLFKIDESSGSITLNRNFPIDANDYCLTVIAQTDGSSSKAVNATTVKVIFPRKYHEEFECTPFTYNAGVPDGNSTTTIWTIHPMSTSTGSILSSGQRGPLPRETTSIPITSTNNATESSIEINEAASSRMMTISLAVTEMQTTSASTEVFSQTSTLHQTTSTFISMPTEQRESTTTDFGLQFTRNNSIMVVSTVALSQTTSQSPSYELSTLTSMRAVITPQTTNFVDHSLILQTEVSPKASDSQWKISTTEISTTVKNLPSTVTDEINNENYQPTTFASKNATFETDIDQTLIAQSISPTDIRAYNNEEMVRTACGLRHTKLVYAVICDLGKRKINSG</sequence>
<dbReference type="GO" id="GO:0016020">
    <property type="term" value="C:membrane"/>
    <property type="evidence" value="ECO:0007669"/>
    <property type="project" value="InterPro"/>
</dbReference>
<dbReference type="Proteomes" id="UP000887565">
    <property type="component" value="Unplaced"/>
</dbReference>
<protein>
    <submittedName>
        <fullName evidence="3">Cadherin domain-containing protein</fullName>
    </submittedName>
</protein>
<dbReference type="GO" id="GO:0005509">
    <property type="term" value="F:calcium ion binding"/>
    <property type="evidence" value="ECO:0007669"/>
    <property type="project" value="InterPro"/>
</dbReference>